<evidence type="ECO:0000313" key="3">
    <source>
        <dbReference type="Proteomes" id="UP000612456"/>
    </source>
</evidence>
<feature type="transmembrane region" description="Helical" evidence="1">
    <location>
        <begin position="36"/>
        <end position="62"/>
    </location>
</feature>
<keyword evidence="3" id="KW-1185">Reference proteome</keyword>
<evidence type="ECO:0000313" key="2">
    <source>
        <dbReference type="EMBL" id="GGD79751.1"/>
    </source>
</evidence>
<feature type="transmembrane region" description="Helical" evidence="1">
    <location>
        <begin position="71"/>
        <end position="91"/>
    </location>
</feature>
<comment type="caution">
    <text evidence="2">The sequence shown here is derived from an EMBL/GenBank/DDBJ whole genome shotgun (WGS) entry which is preliminary data.</text>
</comment>
<dbReference type="AlphaFoldDB" id="A0A917DXK2"/>
<proteinExistence type="predicted"/>
<accession>A0A917DXK2</accession>
<keyword evidence="1" id="KW-1133">Transmembrane helix</keyword>
<dbReference type="Proteomes" id="UP000612456">
    <property type="component" value="Unassembled WGS sequence"/>
</dbReference>
<reference evidence="2" key="1">
    <citation type="journal article" date="2014" name="Int. J. Syst. Evol. Microbiol.">
        <title>Complete genome sequence of Corynebacterium casei LMG S-19264T (=DSM 44701T), isolated from a smear-ripened cheese.</title>
        <authorList>
            <consortium name="US DOE Joint Genome Institute (JGI-PGF)"/>
            <person name="Walter F."/>
            <person name="Albersmeier A."/>
            <person name="Kalinowski J."/>
            <person name="Ruckert C."/>
        </authorList>
    </citation>
    <scope>NUCLEOTIDE SEQUENCE</scope>
    <source>
        <strain evidence="2">CGMCC 1.15178</strain>
    </source>
</reference>
<feature type="transmembrane region" description="Helical" evidence="1">
    <location>
        <begin position="12"/>
        <end position="30"/>
    </location>
</feature>
<keyword evidence="1" id="KW-0812">Transmembrane</keyword>
<evidence type="ECO:0000256" key="1">
    <source>
        <dbReference type="SAM" id="Phobius"/>
    </source>
</evidence>
<reference evidence="2" key="2">
    <citation type="submission" date="2020-09" db="EMBL/GenBank/DDBJ databases">
        <authorList>
            <person name="Sun Q."/>
            <person name="Zhou Y."/>
        </authorList>
    </citation>
    <scope>NUCLEOTIDE SEQUENCE</scope>
    <source>
        <strain evidence="2">CGMCC 1.15178</strain>
    </source>
</reference>
<keyword evidence="1" id="KW-0472">Membrane</keyword>
<dbReference type="EMBL" id="BMHP01000003">
    <property type="protein sequence ID" value="GGD79751.1"/>
    <property type="molecule type" value="Genomic_DNA"/>
</dbReference>
<gene>
    <name evidence="2" type="ORF">GCM10010911_42290</name>
</gene>
<protein>
    <submittedName>
        <fullName evidence="2">Uncharacterized protein</fullName>
    </submittedName>
</protein>
<sequence length="93" mass="10594">MKTFLISTQILYLLCTVPWLLIWGVSFMGFDQGISFFNVALVILIGVYPLVVVVCSIIAWVLRKRRQRMSVIVNLVPMLWVLGIGLPVLLLQF</sequence>
<dbReference type="RefSeq" id="WP_188994635.1">
    <property type="nucleotide sequence ID" value="NZ_BMHP01000003.1"/>
</dbReference>
<name>A0A917DXK2_9BACL</name>
<organism evidence="2 3">
    <name type="scientific">Paenibacillus nasutitermitis</name>
    <dbReference type="NCBI Taxonomy" id="1652958"/>
    <lineage>
        <taxon>Bacteria</taxon>
        <taxon>Bacillati</taxon>
        <taxon>Bacillota</taxon>
        <taxon>Bacilli</taxon>
        <taxon>Bacillales</taxon>
        <taxon>Paenibacillaceae</taxon>
        <taxon>Paenibacillus</taxon>
    </lineage>
</organism>